<reference evidence="2 3" key="1">
    <citation type="submission" date="2017-11" db="EMBL/GenBank/DDBJ databases">
        <title>Genomic Encyclopedia of Archaeal and Bacterial Type Strains, Phase II (KMG-II): From Individual Species to Whole Genera.</title>
        <authorList>
            <person name="Goeker M."/>
        </authorList>
    </citation>
    <scope>NUCLEOTIDE SEQUENCE [LARGE SCALE GENOMIC DNA]</scope>
    <source>
        <strain evidence="2 3">DSM 22413</strain>
    </source>
</reference>
<evidence type="ECO:0008006" key="4">
    <source>
        <dbReference type="Google" id="ProtNLM"/>
    </source>
</evidence>
<comment type="caution">
    <text evidence="2">The sequence shown here is derived from an EMBL/GenBank/DDBJ whole genome shotgun (WGS) entry which is preliminary data.</text>
</comment>
<evidence type="ECO:0000313" key="2">
    <source>
        <dbReference type="EMBL" id="PJI94021.1"/>
    </source>
</evidence>
<name>A0A2M8WSU6_9MICO</name>
<evidence type="ECO:0000256" key="1">
    <source>
        <dbReference type="SAM" id="MobiDB-lite"/>
    </source>
</evidence>
<organism evidence="2 3">
    <name type="scientific">Luteimicrobium subarcticum</name>
    <dbReference type="NCBI Taxonomy" id="620910"/>
    <lineage>
        <taxon>Bacteria</taxon>
        <taxon>Bacillati</taxon>
        <taxon>Actinomycetota</taxon>
        <taxon>Actinomycetes</taxon>
        <taxon>Micrococcales</taxon>
        <taxon>Luteimicrobium</taxon>
    </lineage>
</organism>
<gene>
    <name evidence="2" type="ORF">CLV34_1504</name>
</gene>
<dbReference type="RefSeq" id="WP_245859084.1">
    <property type="nucleotide sequence ID" value="NZ_PGTZ01000007.1"/>
</dbReference>
<feature type="region of interest" description="Disordered" evidence="1">
    <location>
        <begin position="1"/>
        <end position="59"/>
    </location>
</feature>
<protein>
    <recommendedName>
        <fullName evidence="4">EcsC family protein</fullName>
    </recommendedName>
</protein>
<accession>A0A2M8WSU6</accession>
<dbReference type="Proteomes" id="UP000231586">
    <property type="component" value="Unassembled WGS sequence"/>
</dbReference>
<evidence type="ECO:0000313" key="3">
    <source>
        <dbReference type="Proteomes" id="UP000231586"/>
    </source>
</evidence>
<dbReference type="EMBL" id="PGTZ01000007">
    <property type="protein sequence ID" value="PJI94021.1"/>
    <property type="molecule type" value="Genomic_DNA"/>
</dbReference>
<proteinExistence type="predicted"/>
<dbReference type="AlphaFoldDB" id="A0A2M8WSU6"/>
<keyword evidence="3" id="KW-1185">Reference proteome</keyword>
<sequence length="294" mass="30288">MIRRPRRGSARPDPSQDAVVRAPGPDPQGTVDRAARPASLPTTGDPEAGPATGPSWAPRRPFDVALDNAVGIPLPVIRRHVASLRRRNPMATPAELVVLLEKEYTHVLAATGGAVGVAAALPSVGTGVGLVLSSSDVATFFASSAAFALAVAEVHGIEVEDLDRRRALLLASVLGPKGAQTVTRATSGGPSVLWGRALLTAMPSSTLKQVNHALSSKFVKTQLAKQAGLTLGRVIPFGVGAAVGWVGGRSLASAVVQQTRSAFGPAPATFRPSLRVVEGTDADAPPRLVARDDV</sequence>